<feature type="binding site" evidence="5">
    <location>
        <position position="435"/>
    </location>
    <ligand>
        <name>ATP</name>
        <dbReference type="ChEBI" id="CHEBI:30616"/>
    </ligand>
</feature>
<dbReference type="GO" id="GO:0008233">
    <property type="term" value="F:peptidase activity"/>
    <property type="evidence" value="ECO:0007669"/>
    <property type="project" value="InterPro"/>
</dbReference>
<dbReference type="GO" id="GO:0009376">
    <property type="term" value="C:HslUV protease complex"/>
    <property type="evidence" value="ECO:0007669"/>
    <property type="project" value="UniProtKB-UniRule"/>
</dbReference>
<evidence type="ECO:0000259" key="8">
    <source>
        <dbReference type="SMART" id="SM01086"/>
    </source>
</evidence>
<dbReference type="GO" id="GO:0036402">
    <property type="term" value="F:proteasome-activating activity"/>
    <property type="evidence" value="ECO:0007669"/>
    <property type="project" value="UniProtKB-UniRule"/>
</dbReference>
<dbReference type="PANTHER" id="PTHR48102">
    <property type="entry name" value="ATP-DEPENDENT CLP PROTEASE ATP-BINDING SUBUNIT CLPX-LIKE, MITOCHONDRIAL-RELATED"/>
    <property type="match status" value="1"/>
</dbReference>
<protein>
    <recommendedName>
        <fullName evidence="5">ATP-dependent protease ATPase subunit HslU</fullName>
    </recommendedName>
    <alternativeName>
        <fullName evidence="5">Unfoldase HslU</fullName>
    </alternativeName>
</protein>
<evidence type="ECO:0000256" key="1">
    <source>
        <dbReference type="ARBA" id="ARBA00009771"/>
    </source>
</evidence>
<dbReference type="FunFam" id="3.40.50.300:FF:000220">
    <property type="entry name" value="ATP-dependent protease ATPase subunit HslU"/>
    <property type="match status" value="1"/>
</dbReference>
<organism evidence="9 10">
    <name type="scientific">Candidatus Nitrosymbiomonas proteolyticus</name>
    <dbReference type="NCBI Taxonomy" id="2608984"/>
    <lineage>
        <taxon>Bacteria</taxon>
        <taxon>Bacillati</taxon>
        <taxon>Armatimonadota</taxon>
        <taxon>Armatimonadota incertae sedis</taxon>
        <taxon>Candidatus Nitrosymbiomonas</taxon>
    </lineage>
</organism>
<feature type="binding site" evidence="5">
    <location>
        <position position="298"/>
    </location>
    <ligand>
        <name>ATP</name>
        <dbReference type="ChEBI" id="CHEBI:30616"/>
    </ligand>
</feature>
<dbReference type="Gene3D" id="1.10.8.10">
    <property type="entry name" value="DNA helicase RuvA subunit, C-terminal domain"/>
    <property type="match status" value="1"/>
</dbReference>
<feature type="binding site" evidence="5">
    <location>
        <begin position="64"/>
        <end position="69"/>
    </location>
    <ligand>
        <name>ATP</name>
        <dbReference type="ChEBI" id="CHEBI:30616"/>
    </ligand>
</feature>
<reference evidence="9" key="1">
    <citation type="journal article" name="DNA Res.">
        <title>The physiological potential of anammox bacteria as revealed by their core genome structure.</title>
        <authorList>
            <person name="Okubo T."/>
            <person name="Toyoda A."/>
            <person name="Fukuhara K."/>
            <person name="Uchiyama I."/>
            <person name="Harigaya Y."/>
            <person name="Kuroiwa M."/>
            <person name="Suzuki T."/>
            <person name="Murakami Y."/>
            <person name="Suwa Y."/>
            <person name="Takami H."/>
        </authorList>
    </citation>
    <scope>NUCLEOTIDE SEQUENCE</scope>
    <source>
        <strain evidence="9">317325-2</strain>
    </source>
</reference>
<dbReference type="GO" id="GO:0043335">
    <property type="term" value="P:protein unfolding"/>
    <property type="evidence" value="ECO:0007669"/>
    <property type="project" value="UniProtKB-UniRule"/>
</dbReference>
<comment type="subcellular location">
    <subcellularLocation>
        <location evidence="5">Cytoplasm</location>
    </subcellularLocation>
</comment>
<evidence type="ECO:0000256" key="2">
    <source>
        <dbReference type="ARBA" id="ARBA00022741"/>
    </source>
</evidence>
<evidence type="ECO:0000256" key="4">
    <source>
        <dbReference type="ARBA" id="ARBA00023186"/>
    </source>
</evidence>
<feature type="binding site" evidence="5">
    <location>
        <position position="22"/>
    </location>
    <ligand>
        <name>ATP</name>
        <dbReference type="ChEBI" id="CHEBI:30616"/>
    </ligand>
</feature>
<feature type="domain" description="AAA+ ATPase" evidence="7">
    <location>
        <begin position="53"/>
        <end position="374"/>
    </location>
</feature>
<dbReference type="SMART" id="SM01086">
    <property type="entry name" value="ClpB_D2-small"/>
    <property type="match status" value="1"/>
</dbReference>
<dbReference type="HAMAP" id="MF_00249">
    <property type="entry name" value="HslU"/>
    <property type="match status" value="1"/>
</dbReference>
<dbReference type="EMBL" id="AP021858">
    <property type="protein sequence ID" value="BBO23118.1"/>
    <property type="molecule type" value="Genomic_DNA"/>
</dbReference>
<gene>
    <name evidence="5" type="primary">hslU</name>
    <name evidence="9" type="ORF">NPRO_07130</name>
</gene>
<evidence type="ECO:0000256" key="5">
    <source>
        <dbReference type="HAMAP-Rule" id="MF_00249"/>
    </source>
</evidence>
<evidence type="ECO:0000256" key="3">
    <source>
        <dbReference type="ARBA" id="ARBA00022840"/>
    </source>
</evidence>
<dbReference type="InterPro" id="IPR050052">
    <property type="entry name" value="ATP-dep_Clp_protease_ClpX"/>
</dbReference>
<dbReference type="Gene3D" id="3.40.50.300">
    <property type="entry name" value="P-loop containing nucleotide triphosphate hydrolases"/>
    <property type="match status" value="2"/>
</dbReference>
<dbReference type="Gene3D" id="1.10.8.60">
    <property type="match status" value="1"/>
</dbReference>
<feature type="region of interest" description="Disordered" evidence="6">
    <location>
        <begin position="170"/>
        <end position="194"/>
    </location>
</feature>
<dbReference type="Pfam" id="PF00004">
    <property type="entry name" value="AAA"/>
    <property type="match status" value="1"/>
</dbReference>
<dbReference type="SMART" id="SM00382">
    <property type="entry name" value="AAA"/>
    <property type="match status" value="1"/>
</dbReference>
<dbReference type="InterPro" id="IPR027417">
    <property type="entry name" value="P-loop_NTPase"/>
</dbReference>
<evidence type="ECO:0000256" key="6">
    <source>
        <dbReference type="SAM" id="MobiDB-lite"/>
    </source>
</evidence>
<dbReference type="AlphaFoldDB" id="A0A809R8Z4"/>
<feature type="binding site" evidence="5">
    <location>
        <position position="363"/>
    </location>
    <ligand>
        <name>ATP</name>
        <dbReference type="ChEBI" id="CHEBI:30616"/>
    </ligand>
</feature>
<evidence type="ECO:0000313" key="10">
    <source>
        <dbReference type="Proteomes" id="UP000662873"/>
    </source>
</evidence>
<accession>A0A809R8Z4</accession>
<dbReference type="InterPro" id="IPR003959">
    <property type="entry name" value="ATPase_AAA_core"/>
</dbReference>
<dbReference type="GO" id="GO:0005524">
    <property type="term" value="F:ATP binding"/>
    <property type="evidence" value="ECO:0007669"/>
    <property type="project" value="UniProtKB-UniRule"/>
</dbReference>
<comment type="function">
    <text evidence="5">ATPase subunit of a proteasome-like degradation complex; this subunit has chaperone activity. The binding of ATP and its subsequent hydrolysis by HslU are essential for unfolding of protein substrates subsequently hydrolyzed by HslV. HslU recognizes the N-terminal part of its protein substrates and unfolds these before they are guided to HslV for hydrolysis.</text>
</comment>
<dbReference type="GO" id="GO:0016887">
    <property type="term" value="F:ATP hydrolysis activity"/>
    <property type="evidence" value="ECO:0007669"/>
    <property type="project" value="InterPro"/>
</dbReference>
<dbReference type="PANTHER" id="PTHR48102:SF3">
    <property type="entry name" value="ATP-DEPENDENT PROTEASE ATPASE SUBUNIT HSLU"/>
    <property type="match status" value="1"/>
</dbReference>
<proteinExistence type="inferred from homology"/>
<evidence type="ECO:0000259" key="7">
    <source>
        <dbReference type="SMART" id="SM00382"/>
    </source>
</evidence>
<comment type="similarity">
    <text evidence="1 5">Belongs to the ClpX chaperone family. HslU subfamily.</text>
</comment>
<sequence>MSLPIEDLTPKQIVGELDKYIIGQDAAKKAVAVALRNRWRRQQLAPSDREDILPKNILMIGPTGVGKTEIARRLAQLARAPFIKVEATKFTEVGYVGRDVESIIRDLVASAVRLVEQERVEQIRPQAEERTLEKLANLLDPAFEAPEETNEEFTPANIFQRAYEIFGSKMDDGYPDEPVEPEQPLDPAEEQRKRKRRRARLLKRLRSGELDSEPVEIEVEESTNPFVQVFSPQGMEEMGLDIGNVMSPFPSRKTTRSLTVAEAREVLFQQEAQRMIDRQSVHREAIQRTEQTGIVFLDEIDKVAAKSGGAGPDVSREGVQRDLLPIIEGSTVQTKFGPVRTDHTLFICAGAFHMSKPSDLIPELQGRLPIRVELESLTESDFQRILREPKNALTKQYQKLLEADGVSLAFDDAALDEIARMATEVNNRVENIGARRLHTLLEKLLEEPLFDAPDTKEKKVHVTPEFVRQRLASLIQDVDLSRYIL</sequence>
<name>A0A809R8Z4_9BACT</name>
<keyword evidence="4 5" id="KW-0143">Chaperone</keyword>
<dbReference type="InterPro" id="IPR003593">
    <property type="entry name" value="AAA+_ATPase"/>
</dbReference>
<dbReference type="InterPro" id="IPR004491">
    <property type="entry name" value="HslU"/>
</dbReference>
<keyword evidence="3 5" id="KW-0067">ATP-binding</keyword>
<dbReference type="Proteomes" id="UP000662873">
    <property type="component" value="Chromosome"/>
</dbReference>
<dbReference type="Pfam" id="PF10431">
    <property type="entry name" value="ClpB_D2-small"/>
    <property type="match status" value="1"/>
</dbReference>
<dbReference type="Pfam" id="PF07724">
    <property type="entry name" value="AAA_2"/>
    <property type="match status" value="1"/>
</dbReference>
<dbReference type="NCBIfam" id="TIGR00390">
    <property type="entry name" value="hslU"/>
    <property type="match status" value="1"/>
</dbReference>
<dbReference type="KEGG" id="npy:NPRO_07130"/>
<dbReference type="InterPro" id="IPR019489">
    <property type="entry name" value="Clp_ATPase_C"/>
</dbReference>
<comment type="subunit">
    <text evidence="5">A double ring-shaped homohexamer of HslV is capped on each side by a ring-shaped HslU homohexamer. The assembly of the HslU/HslV complex is dependent on binding of ATP.</text>
</comment>
<feature type="domain" description="Clp ATPase C-terminal" evidence="8">
    <location>
        <begin position="377"/>
        <end position="466"/>
    </location>
</feature>
<keyword evidence="2 5" id="KW-0547">Nucleotide-binding</keyword>
<evidence type="ECO:0000313" key="9">
    <source>
        <dbReference type="EMBL" id="BBO23118.1"/>
    </source>
</evidence>
<dbReference type="SUPFAM" id="SSF52540">
    <property type="entry name" value="P-loop containing nucleoside triphosphate hydrolases"/>
    <property type="match status" value="1"/>
</dbReference>
<keyword evidence="5" id="KW-0963">Cytoplasm</keyword>
<dbReference type="NCBIfam" id="NF003544">
    <property type="entry name" value="PRK05201.1"/>
    <property type="match status" value="1"/>
</dbReference>